<dbReference type="Gene3D" id="2.60.200.20">
    <property type="match status" value="1"/>
</dbReference>
<feature type="compositionally biased region" description="Low complexity" evidence="2">
    <location>
        <begin position="302"/>
        <end position="316"/>
    </location>
</feature>
<feature type="domain" description="FHA" evidence="4">
    <location>
        <begin position="488"/>
        <end position="542"/>
    </location>
</feature>
<feature type="compositionally biased region" description="Pro residues" evidence="2">
    <location>
        <begin position="421"/>
        <end position="434"/>
    </location>
</feature>
<feature type="transmembrane region" description="Helical" evidence="3">
    <location>
        <begin position="83"/>
        <end position="102"/>
    </location>
</feature>
<reference evidence="5 6" key="1">
    <citation type="submission" date="2019-11" db="EMBL/GenBank/DDBJ databases">
        <authorList>
            <person name="Criscuolo A."/>
        </authorList>
    </citation>
    <scope>NUCLEOTIDE SEQUENCE [LARGE SCALE GENOMIC DNA]</scope>
    <source>
        <strain evidence="5">CIP111667</strain>
    </source>
</reference>
<feature type="compositionally biased region" description="Low complexity" evidence="2">
    <location>
        <begin position="392"/>
        <end position="413"/>
    </location>
</feature>
<feature type="compositionally biased region" description="Low complexity" evidence="2">
    <location>
        <begin position="323"/>
        <end position="339"/>
    </location>
</feature>
<keyword evidence="6" id="KW-1185">Reference proteome</keyword>
<dbReference type="InterPro" id="IPR008984">
    <property type="entry name" value="SMAD_FHA_dom_sf"/>
</dbReference>
<feature type="compositionally biased region" description="Low complexity" evidence="2">
    <location>
        <begin position="354"/>
        <end position="365"/>
    </location>
</feature>
<evidence type="ECO:0000313" key="5">
    <source>
        <dbReference type="EMBL" id="VZO39780.1"/>
    </source>
</evidence>
<keyword evidence="3" id="KW-0472">Membrane</keyword>
<dbReference type="Pfam" id="PF00498">
    <property type="entry name" value="FHA"/>
    <property type="match status" value="1"/>
</dbReference>
<feature type="transmembrane region" description="Helical" evidence="3">
    <location>
        <begin position="195"/>
        <end position="220"/>
    </location>
</feature>
<dbReference type="CDD" id="cd00060">
    <property type="entry name" value="FHA"/>
    <property type="match status" value="1"/>
</dbReference>
<dbReference type="Proteomes" id="UP000419743">
    <property type="component" value="Unassembled WGS sequence"/>
</dbReference>
<feature type="transmembrane region" description="Helical" evidence="3">
    <location>
        <begin position="114"/>
        <end position="138"/>
    </location>
</feature>
<evidence type="ECO:0000313" key="6">
    <source>
        <dbReference type="Proteomes" id="UP000419743"/>
    </source>
</evidence>
<feature type="compositionally biased region" description="Low complexity" evidence="2">
    <location>
        <begin position="271"/>
        <end position="290"/>
    </location>
</feature>
<sequence>MGHAGEAVPARRTRAALLNGGPTLQTAPGTPRARLSLTAGAAEYLAAPADRSLWPDTWTLQRIRRDALGALARVYCGWPRTMAAALAVLLGAGGGFLLILGHDAITMGGLAERIIGFVLVVAAMAAGGYVLFTGLRLVAAMSAWGRIRPQDRVLTPGTLFTAAFAVRVVGAVLALAGAVVLIVRQINPDTSLPTVGAVAVIATGLIAGLGVLGSLLAVVLGQRAPAAPVAAATGAGQFAPGGYTPADPSAVADPQQWQPDRGQPAGHPGMADAPGAGAWPQQPGQSPQQGHSDAQPWVQQSQAGQPDAQPWAQAPQSGPPEPGEWAAPPAQQGMADQPWPQRPQPGQVPPPSQAHPQPWAQQPQPGQVPPPGHADPQLWAQPPTHPEQPGVAAWAQPPAEAAAPPAALPAQPATDGDGPRVPVPPPSAAVPPAGPTMEDDDFDDVEHTRLVHRNVPGPVREDATRAVRAAQIQVLLSDGRHLPLNATTLLGRAPQARSSEEVEGLLEVDDPAVSKTHLAVRIEGNKVWVTDRASTNGTSVKGPGGEESDLEPWQETLVPVGGEVQFGHVVLSVLLDETAG</sequence>
<dbReference type="EMBL" id="CACRYJ010000063">
    <property type="protein sequence ID" value="VZO39780.1"/>
    <property type="molecule type" value="Genomic_DNA"/>
</dbReference>
<dbReference type="AlphaFoldDB" id="A0A7M4DQN6"/>
<dbReference type="InterPro" id="IPR000253">
    <property type="entry name" value="FHA_dom"/>
</dbReference>
<accession>A0A7M4DQN6</accession>
<keyword evidence="3" id="KW-0812">Transmembrane</keyword>
<dbReference type="RefSeq" id="WP_156743084.1">
    <property type="nucleotide sequence ID" value="NZ_CACRYJ010000063.1"/>
</dbReference>
<evidence type="ECO:0000256" key="3">
    <source>
        <dbReference type="SAM" id="Phobius"/>
    </source>
</evidence>
<feature type="region of interest" description="Disordered" evidence="2">
    <location>
        <begin position="240"/>
        <end position="441"/>
    </location>
</feature>
<name>A0A7M4DQN6_9MICO</name>
<evidence type="ECO:0000256" key="1">
    <source>
        <dbReference type="ARBA" id="ARBA00022553"/>
    </source>
</evidence>
<gene>
    <name evidence="5" type="ORF">HALOF300_04477</name>
</gene>
<evidence type="ECO:0000259" key="4">
    <source>
        <dbReference type="PROSITE" id="PS50006"/>
    </source>
</evidence>
<protein>
    <recommendedName>
        <fullName evidence="4">FHA domain-containing protein</fullName>
    </recommendedName>
</protein>
<feature type="transmembrane region" description="Helical" evidence="3">
    <location>
        <begin position="159"/>
        <end position="183"/>
    </location>
</feature>
<evidence type="ECO:0000256" key="2">
    <source>
        <dbReference type="SAM" id="MobiDB-lite"/>
    </source>
</evidence>
<dbReference type="PROSITE" id="PS50006">
    <property type="entry name" value="FHA_DOMAIN"/>
    <property type="match status" value="1"/>
</dbReference>
<proteinExistence type="predicted"/>
<keyword evidence="1" id="KW-0597">Phosphoprotein</keyword>
<keyword evidence="3" id="KW-1133">Transmembrane helix</keyword>
<dbReference type="SUPFAM" id="SSF49879">
    <property type="entry name" value="SMAD/FHA domain"/>
    <property type="match status" value="1"/>
</dbReference>
<organism evidence="5 6">
    <name type="scientific">Occultella aeris</name>
    <dbReference type="NCBI Taxonomy" id="2761496"/>
    <lineage>
        <taxon>Bacteria</taxon>
        <taxon>Bacillati</taxon>
        <taxon>Actinomycetota</taxon>
        <taxon>Actinomycetes</taxon>
        <taxon>Micrococcales</taxon>
        <taxon>Ruaniaceae</taxon>
        <taxon>Occultella</taxon>
    </lineage>
</organism>
<feature type="compositionally biased region" description="Pro residues" evidence="2">
    <location>
        <begin position="340"/>
        <end position="353"/>
    </location>
</feature>
<comment type="caution">
    <text evidence="5">The sequence shown here is derived from an EMBL/GenBank/DDBJ whole genome shotgun (WGS) entry which is preliminary data.</text>
</comment>